<dbReference type="EMBL" id="JACYFS010000011">
    <property type="protein sequence ID" value="MBD8084554.1"/>
    <property type="molecule type" value="Genomic_DNA"/>
</dbReference>
<sequence>MNILERCSAPVPELFRKLRNTGLILVGAGSAVLASQLEVAHKLVNIAGYITLAGGMIAAVSQLTVREPVPDENENHEQH</sequence>
<dbReference type="Proteomes" id="UP000637299">
    <property type="component" value="Unassembled WGS sequence"/>
</dbReference>
<gene>
    <name evidence="2" type="ORF">IC610_19270</name>
</gene>
<reference evidence="2 3" key="1">
    <citation type="submission" date="2020-09" db="EMBL/GenBank/DDBJ databases">
        <title>Genome seq and assembly of Chryseobacterium sp.</title>
        <authorList>
            <person name="Chhetri G."/>
        </authorList>
    </citation>
    <scope>NUCLEOTIDE SEQUENCE [LARGE SCALE GENOMIC DNA]</scope>
    <source>
        <strain evidence="2 3">GCR10</strain>
    </source>
</reference>
<evidence type="ECO:0000313" key="2">
    <source>
        <dbReference type="EMBL" id="MBD8084554.1"/>
    </source>
</evidence>
<protein>
    <recommendedName>
        <fullName evidence="4">Holin</fullName>
    </recommendedName>
</protein>
<feature type="transmembrane region" description="Helical" evidence="1">
    <location>
        <begin position="46"/>
        <end position="65"/>
    </location>
</feature>
<name>A0ABR8ZHK0_9FLAO</name>
<accession>A0ABR8ZHK0</accession>
<dbReference type="RefSeq" id="WP_191738409.1">
    <property type="nucleotide sequence ID" value="NZ_JACYFS010000011.1"/>
</dbReference>
<keyword evidence="1" id="KW-0472">Membrane</keyword>
<keyword evidence="1" id="KW-1133">Transmembrane helix</keyword>
<proteinExistence type="predicted"/>
<keyword evidence="1" id="KW-0812">Transmembrane</keyword>
<comment type="caution">
    <text evidence="2">The sequence shown here is derived from an EMBL/GenBank/DDBJ whole genome shotgun (WGS) entry which is preliminary data.</text>
</comment>
<organism evidence="2 3">
    <name type="scientific">Chryseobacterium caseinilyticum</name>
    <dbReference type="NCBI Taxonomy" id="2771428"/>
    <lineage>
        <taxon>Bacteria</taxon>
        <taxon>Pseudomonadati</taxon>
        <taxon>Bacteroidota</taxon>
        <taxon>Flavobacteriia</taxon>
        <taxon>Flavobacteriales</taxon>
        <taxon>Weeksellaceae</taxon>
        <taxon>Chryseobacterium group</taxon>
        <taxon>Chryseobacterium</taxon>
    </lineage>
</organism>
<evidence type="ECO:0008006" key="4">
    <source>
        <dbReference type="Google" id="ProtNLM"/>
    </source>
</evidence>
<keyword evidence="3" id="KW-1185">Reference proteome</keyword>
<evidence type="ECO:0000313" key="3">
    <source>
        <dbReference type="Proteomes" id="UP000637299"/>
    </source>
</evidence>
<evidence type="ECO:0000256" key="1">
    <source>
        <dbReference type="SAM" id="Phobius"/>
    </source>
</evidence>